<evidence type="ECO:0000313" key="3">
    <source>
        <dbReference type="Proteomes" id="UP000765509"/>
    </source>
</evidence>
<feature type="compositionally biased region" description="Basic residues" evidence="1">
    <location>
        <begin position="178"/>
        <end position="188"/>
    </location>
</feature>
<evidence type="ECO:0000256" key="1">
    <source>
        <dbReference type="SAM" id="MobiDB-lite"/>
    </source>
</evidence>
<evidence type="ECO:0000313" key="2">
    <source>
        <dbReference type="EMBL" id="MBW0487995.1"/>
    </source>
</evidence>
<dbReference type="Gene3D" id="3.50.50.60">
    <property type="entry name" value="FAD/NAD(P)-binding domain"/>
    <property type="match status" value="1"/>
</dbReference>
<dbReference type="Proteomes" id="UP000765509">
    <property type="component" value="Unassembled WGS sequence"/>
</dbReference>
<evidence type="ECO:0008006" key="4">
    <source>
        <dbReference type="Google" id="ProtNLM"/>
    </source>
</evidence>
<protein>
    <recommendedName>
        <fullName evidence="4">L-ornithine N(5)-oxygenase</fullName>
    </recommendedName>
</protein>
<dbReference type="InterPro" id="IPR036188">
    <property type="entry name" value="FAD/NAD-bd_sf"/>
</dbReference>
<sequence length="661" mass="73024">MQSIDHVNVSDTIETIESEDFFDVLIIGGGPHALGVAARLREPRPAALYTDIEHSRLSFLQRPGSVKLPRQPKRPYQLRAPVPISCNDRARENGESFPKILALDASSSNWLGRWDGFFEQLDISHLRSPMFFHPSPADVDGLEAFAKKLDRENECIESGGVEDVLPTVGQSQRGGDKLRKRATRKKGSTKSSLGAQINERERTSYARPSSRIFREFCAAELIERYHLDSVIHQDTVMELSFGDLHIKTEGLGRGFTVKTKLGRKYGAKFVVMSIGGQECPAIPQCISAYQAAHGQTDSFHQGLGWCHSRCFSYGGTKEFKEAVKSCKLNPDLSIVVIGGGLTSAQIADLAIRKGASKVVLICRGYLKTKHYDFPLSWVTKYSNLEKMSFWQEDCREARLKMVKQARNGGSVNPSTLALLKRRVAEGALTLHTHSSVTQATRDNDTGRWRLQLTYHPPNAKESNIKILENVLFIVASTGGKLDFASVPFLAPLLKPAKQDESGLSSHPKLSEKIQSVQVPGIIGGLPVLSEDLQWGTELPLFVTGAYASLEIGPDAANLSGTRAGSERVVSKLNQLLQDEWFQEYHHQPHVSHRQKATSQVSNVTSALQLLNTSENDKIVQSDSAPHKELCASRRCGFKMGARERRAGNVGGWFDGLEEVVV</sequence>
<dbReference type="AlphaFoldDB" id="A0A9Q3CRH9"/>
<dbReference type="PANTHER" id="PTHR38663">
    <property type="match status" value="1"/>
</dbReference>
<dbReference type="SUPFAM" id="SSF51905">
    <property type="entry name" value="FAD/NAD(P)-binding domain"/>
    <property type="match status" value="1"/>
</dbReference>
<proteinExistence type="predicted"/>
<comment type="caution">
    <text evidence="2">The sequence shown here is derived from an EMBL/GenBank/DDBJ whole genome shotgun (WGS) entry which is preliminary data.</text>
</comment>
<gene>
    <name evidence="2" type="ORF">O181_027710</name>
</gene>
<reference evidence="2" key="1">
    <citation type="submission" date="2021-03" db="EMBL/GenBank/DDBJ databases">
        <title>Draft genome sequence of rust myrtle Austropuccinia psidii MF-1, a brazilian biotype.</title>
        <authorList>
            <person name="Quecine M.C."/>
            <person name="Pachon D.M.R."/>
            <person name="Bonatelli M.L."/>
            <person name="Correr F.H."/>
            <person name="Franceschini L.M."/>
            <person name="Leite T.F."/>
            <person name="Margarido G.R.A."/>
            <person name="Almeida C.A."/>
            <person name="Ferrarezi J.A."/>
            <person name="Labate C.A."/>
        </authorList>
    </citation>
    <scope>NUCLEOTIDE SEQUENCE</scope>
    <source>
        <strain evidence="2">MF-1</strain>
    </source>
</reference>
<organism evidence="2 3">
    <name type="scientific">Austropuccinia psidii MF-1</name>
    <dbReference type="NCBI Taxonomy" id="1389203"/>
    <lineage>
        <taxon>Eukaryota</taxon>
        <taxon>Fungi</taxon>
        <taxon>Dikarya</taxon>
        <taxon>Basidiomycota</taxon>
        <taxon>Pucciniomycotina</taxon>
        <taxon>Pucciniomycetes</taxon>
        <taxon>Pucciniales</taxon>
        <taxon>Sphaerophragmiaceae</taxon>
        <taxon>Austropuccinia</taxon>
    </lineage>
</organism>
<dbReference type="OrthoDB" id="76038at2759"/>
<keyword evidence="3" id="KW-1185">Reference proteome</keyword>
<name>A0A9Q3CRH9_9BASI</name>
<dbReference type="PANTHER" id="PTHR38663:SF1">
    <property type="entry name" value="L-ORNITHINE N(5)-MONOOXYGENASE"/>
    <property type="match status" value="1"/>
</dbReference>
<accession>A0A9Q3CRH9</accession>
<feature type="region of interest" description="Disordered" evidence="1">
    <location>
        <begin position="166"/>
        <end position="195"/>
    </location>
</feature>
<dbReference type="EMBL" id="AVOT02009393">
    <property type="protein sequence ID" value="MBW0487995.1"/>
    <property type="molecule type" value="Genomic_DNA"/>
</dbReference>